<comment type="caution">
    <text evidence="1">The sequence shown here is derived from an EMBL/GenBank/DDBJ whole genome shotgun (WGS) entry which is preliminary data.</text>
</comment>
<dbReference type="Proteomes" id="UP001480082">
    <property type="component" value="Unassembled WGS sequence"/>
</dbReference>
<accession>A0ACC6T7B9</accession>
<sequence length="64" mass="6974">MGAKDAVAERAKLSQQYIGGIENGKRNPTVMTLMTWPRRSGSAANKNPEVTPFKTRVVKSCHSA</sequence>
<organism evidence="1 2">
    <name type="scientific">Mesorhizobium australicum</name>
    <dbReference type="NCBI Taxonomy" id="536018"/>
    <lineage>
        <taxon>Bacteria</taxon>
        <taxon>Pseudomonadati</taxon>
        <taxon>Pseudomonadota</taxon>
        <taxon>Alphaproteobacteria</taxon>
        <taxon>Hyphomicrobiales</taxon>
        <taxon>Phyllobacteriaceae</taxon>
        <taxon>Mesorhizobium</taxon>
    </lineage>
</organism>
<reference evidence="1 2" key="1">
    <citation type="journal article" date="2024" name="Proc. Natl. Acad. Sci. U.S.A.">
        <title>The evolutionary genomics of adaptation to stress in wild rhizobium bacteria.</title>
        <authorList>
            <person name="Kehlet-Delgado H."/>
            <person name="Montoya A.P."/>
            <person name="Jensen K.T."/>
            <person name="Wendlandt C.E."/>
            <person name="Dexheimer C."/>
            <person name="Roberts M."/>
            <person name="Torres Martinez L."/>
            <person name="Friesen M.L."/>
            <person name="Griffitts J.S."/>
            <person name="Porter S.S."/>
        </authorList>
    </citation>
    <scope>NUCLEOTIDE SEQUENCE [LARGE SCALE GENOMIC DNA]</scope>
    <source>
        <strain evidence="1 2">M0468</strain>
    </source>
</reference>
<keyword evidence="2" id="KW-1185">Reference proteome</keyword>
<name>A0ACC6T7B9_9HYPH</name>
<protein>
    <submittedName>
        <fullName evidence="1">Helix-turn-helix transcriptional regulator</fullName>
    </submittedName>
</protein>
<gene>
    <name evidence="1" type="ORF">NKI81_28635</name>
</gene>
<evidence type="ECO:0000313" key="1">
    <source>
        <dbReference type="EMBL" id="MER9287838.1"/>
    </source>
</evidence>
<evidence type="ECO:0000313" key="2">
    <source>
        <dbReference type="Proteomes" id="UP001480082"/>
    </source>
</evidence>
<dbReference type="EMBL" id="JAMYRI010000025">
    <property type="protein sequence ID" value="MER9287838.1"/>
    <property type="molecule type" value="Genomic_DNA"/>
</dbReference>
<proteinExistence type="predicted"/>